<evidence type="ECO:0000256" key="10">
    <source>
        <dbReference type="ARBA" id="ARBA00023242"/>
    </source>
</evidence>
<comment type="similarity">
    <text evidence="2">Belongs to the RRN7/TAF1B family.</text>
</comment>
<evidence type="ECO:0000313" key="16">
    <source>
        <dbReference type="WBParaSite" id="GPLIN_001122800"/>
    </source>
</evidence>
<evidence type="ECO:0000256" key="9">
    <source>
        <dbReference type="ARBA" id="ARBA00023163"/>
    </source>
</evidence>
<keyword evidence="6" id="KW-0862">Zinc</keyword>
<keyword evidence="7" id="KW-0805">Transcription regulation</keyword>
<evidence type="ECO:0000256" key="7">
    <source>
        <dbReference type="ARBA" id="ARBA00023015"/>
    </source>
</evidence>
<dbReference type="AlphaFoldDB" id="A0A183CEC4"/>
<accession>A0A183CEC4</accession>
<keyword evidence="5" id="KW-0863">Zinc-finger</keyword>
<name>A0A183CEC4_GLOPA</name>
<feature type="transmembrane region" description="Helical" evidence="13">
    <location>
        <begin position="257"/>
        <end position="281"/>
    </location>
</feature>
<reference evidence="15" key="1">
    <citation type="submission" date="2014-05" db="EMBL/GenBank/DDBJ databases">
        <title>The genome and life-stage specific transcriptomes of Globodera pallida elucidate key aspects of plant parasitism by a cyst nematode.</title>
        <authorList>
            <person name="Cotton J.A."/>
            <person name="Lilley C.J."/>
            <person name="Jones L.M."/>
            <person name="Kikuchi T."/>
            <person name="Reid A.J."/>
            <person name="Thorpe P."/>
            <person name="Tsai I.J."/>
            <person name="Beasley H."/>
            <person name="Blok V."/>
            <person name="Cock P.J.A."/>
            <person name="Van den Akker S.E."/>
            <person name="Holroyd N."/>
            <person name="Hunt M."/>
            <person name="Mantelin S."/>
            <person name="Naghra H."/>
            <person name="Pain A."/>
            <person name="Palomares-Rius J.E."/>
            <person name="Zarowiecki M."/>
            <person name="Berriman M."/>
            <person name="Jones J.T."/>
            <person name="Urwin P.E."/>
        </authorList>
    </citation>
    <scope>NUCLEOTIDE SEQUENCE [LARGE SCALE GENOMIC DNA]</scope>
    <source>
        <strain evidence="15">Lindley</strain>
    </source>
</reference>
<evidence type="ECO:0000256" key="5">
    <source>
        <dbReference type="ARBA" id="ARBA00022771"/>
    </source>
</evidence>
<keyword evidence="9" id="KW-0804">Transcription</keyword>
<evidence type="ECO:0000256" key="11">
    <source>
        <dbReference type="ARBA" id="ARBA00032500"/>
    </source>
</evidence>
<dbReference type="WBParaSite" id="GPLIN_001122800">
    <property type="protein sequence ID" value="GPLIN_001122800"/>
    <property type="gene ID" value="GPLIN_001122800"/>
</dbReference>
<evidence type="ECO:0000256" key="8">
    <source>
        <dbReference type="ARBA" id="ARBA00023125"/>
    </source>
</evidence>
<dbReference type="PANTHER" id="PTHR31576:SF2">
    <property type="entry name" value="TATA BOX-BINDING PROTEIN-ASSOCIATED FACTOR RNA POLYMERASE I SUBUNIT B"/>
    <property type="match status" value="1"/>
</dbReference>
<dbReference type="InterPro" id="IPR021752">
    <property type="entry name" value="TF_Rrn7_Zf"/>
</dbReference>
<protein>
    <recommendedName>
        <fullName evidence="3">TATA box-binding protein-associated factor RNA polymerase I subunit B</fullName>
    </recommendedName>
    <alternativeName>
        <fullName evidence="11">TATA box-binding protein-associated factor 1B</fullName>
    </alternativeName>
</protein>
<evidence type="ECO:0000256" key="1">
    <source>
        <dbReference type="ARBA" id="ARBA00004604"/>
    </source>
</evidence>
<dbReference type="Proteomes" id="UP000050741">
    <property type="component" value="Unassembled WGS sequence"/>
</dbReference>
<evidence type="ECO:0000256" key="2">
    <source>
        <dbReference type="ARBA" id="ARBA00006899"/>
    </source>
</evidence>
<feature type="coiled-coil region" evidence="12">
    <location>
        <begin position="172"/>
        <end position="205"/>
    </location>
</feature>
<dbReference type="PANTHER" id="PTHR31576">
    <property type="entry name" value="TATA BOX-BINDING PROTEIN-ASSOCIATED FACTOR RNA POLYMERASE I SUBUNIT B"/>
    <property type="match status" value="1"/>
</dbReference>
<evidence type="ECO:0000256" key="4">
    <source>
        <dbReference type="ARBA" id="ARBA00022723"/>
    </source>
</evidence>
<keyword evidence="12" id="KW-0175">Coiled coil</keyword>
<keyword evidence="13" id="KW-0812">Transmembrane</keyword>
<proteinExistence type="inferred from homology"/>
<keyword evidence="15" id="KW-1185">Reference proteome</keyword>
<comment type="subcellular location">
    <subcellularLocation>
        <location evidence="1">Nucleus</location>
        <location evidence="1">Nucleolus</location>
    </subcellularLocation>
</comment>
<dbReference type="GO" id="GO:0008270">
    <property type="term" value="F:zinc ion binding"/>
    <property type="evidence" value="ECO:0007669"/>
    <property type="project" value="UniProtKB-KW"/>
</dbReference>
<dbReference type="Pfam" id="PF11781">
    <property type="entry name" value="Zn_ribbon_RRN7"/>
    <property type="match status" value="1"/>
</dbReference>
<dbReference type="GO" id="GO:0070860">
    <property type="term" value="C:RNA polymerase I core factor complex"/>
    <property type="evidence" value="ECO:0007669"/>
    <property type="project" value="InterPro"/>
</dbReference>
<dbReference type="GO" id="GO:0042790">
    <property type="term" value="P:nucleolar large rRNA transcription by RNA polymerase I"/>
    <property type="evidence" value="ECO:0007669"/>
    <property type="project" value="TreeGrafter"/>
</dbReference>
<evidence type="ECO:0000259" key="14">
    <source>
        <dbReference type="Pfam" id="PF11781"/>
    </source>
</evidence>
<organism evidence="15 16">
    <name type="scientific">Globodera pallida</name>
    <name type="common">Potato cyst nematode worm</name>
    <name type="synonym">Heterodera pallida</name>
    <dbReference type="NCBI Taxonomy" id="36090"/>
    <lineage>
        <taxon>Eukaryota</taxon>
        <taxon>Metazoa</taxon>
        <taxon>Ecdysozoa</taxon>
        <taxon>Nematoda</taxon>
        <taxon>Chromadorea</taxon>
        <taxon>Rhabditida</taxon>
        <taxon>Tylenchina</taxon>
        <taxon>Tylenchomorpha</taxon>
        <taxon>Tylenchoidea</taxon>
        <taxon>Heteroderidae</taxon>
        <taxon>Heteroderinae</taxon>
        <taxon>Globodera</taxon>
    </lineage>
</organism>
<dbReference type="GO" id="GO:0001164">
    <property type="term" value="F:RNA polymerase I core promoter sequence-specific DNA binding"/>
    <property type="evidence" value="ECO:0007669"/>
    <property type="project" value="InterPro"/>
</dbReference>
<evidence type="ECO:0000256" key="12">
    <source>
        <dbReference type="SAM" id="Coils"/>
    </source>
</evidence>
<evidence type="ECO:0000313" key="15">
    <source>
        <dbReference type="Proteomes" id="UP000050741"/>
    </source>
</evidence>
<dbReference type="InterPro" id="IPR033599">
    <property type="entry name" value="TAF1B/Rrn7"/>
</dbReference>
<dbReference type="GO" id="GO:0005668">
    <property type="term" value="C:RNA polymerase transcription factor SL1 complex"/>
    <property type="evidence" value="ECO:0007669"/>
    <property type="project" value="TreeGrafter"/>
</dbReference>
<keyword evidence="13" id="KW-1133">Transmembrane helix</keyword>
<feature type="domain" description="RRN7-type" evidence="14">
    <location>
        <begin position="17"/>
        <end position="40"/>
    </location>
</feature>
<evidence type="ECO:0000256" key="3">
    <source>
        <dbReference type="ARBA" id="ARBA00018994"/>
    </source>
</evidence>
<evidence type="ECO:0000256" key="13">
    <source>
        <dbReference type="SAM" id="Phobius"/>
    </source>
</evidence>
<keyword evidence="10" id="KW-0539">Nucleus</keyword>
<keyword evidence="13" id="KW-0472">Membrane</keyword>
<sequence length="523" mass="60287">MSSAGDDGDGGGHKMFCEACGATGFTLDSGFYYCRRCGEQSKGHRETEIEYQGAVGVNLKRSQKKTERSAEDLKHQQERTRKLRADPHLCERALAQEGDFPAYLDTLGTRLCTATKLVAKMANVLTDEPFRLPKRCVHFSQLILFTYFREANIAFCECETDDDPTKTFCPLVKRTKAELMRMRRERETQAKEQRAQRRRERLEQSTVWEQLTRTFNADDNESDEDAGDVPLPEEEPISLFRRLNTALSIRTVNLAGVLYFGIDLLLCIVFMATQMAGARWVQLSDIFRWYREGRFTVSHSQLCALNFATSWDIDNGRSNAEFRAKRLTKRFFVRSIFQTPYYGLQANSESFRVLSFLTQFVGIPKSIQTAPFKDVLFRLLYNLNLPRAFERQLNALLDVLPPPMFTDYGAHRLRAGIPMIEKDVLLERLHFVATGVGSGTRGLRSVGYVSFLRYAFDQPHEERIRLREYLKMCKDRRRHIAWKWLPMPSELNAAALMLFALRMFFGLGEQNDDDASRWPLLTA</sequence>
<keyword evidence="4" id="KW-0479">Metal-binding</keyword>
<reference evidence="16" key="2">
    <citation type="submission" date="2016-06" db="UniProtKB">
        <authorList>
            <consortium name="WormBaseParasite"/>
        </authorList>
    </citation>
    <scope>IDENTIFICATION</scope>
</reference>
<evidence type="ECO:0000256" key="6">
    <source>
        <dbReference type="ARBA" id="ARBA00022833"/>
    </source>
</evidence>
<keyword evidence="8" id="KW-0238">DNA-binding</keyword>